<evidence type="ECO:0000256" key="12">
    <source>
        <dbReference type="ARBA" id="ARBA00022989"/>
    </source>
</evidence>
<evidence type="ECO:0000256" key="7">
    <source>
        <dbReference type="ARBA" id="ARBA00022598"/>
    </source>
</evidence>
<evidence type="ECO:0000256" key="6">
    <source>
        <dbReference type="ARBA" id="ARBA00022475"/>
    </source>
</evidence>
<keyword evidence="9" id="KW-0812">Transmembrane</keyword>
<dbReference type="GO" id="GO:0005811">
    <property type="term" value="C:lipid droplet"/>
    <property type="evidence" value="ECO:0007669"/>
    <property type="project" value="UniProtKB-SubCell"/>
</dbReference>
<evidence type="ECO:0000259" key="20">
    <source>
        <dbReference type="Pfam" id="PF00501"/>
    </source>
</evidence>
<dbReference type="FunFam" id="3.30.300.30:FF:000002">
    <property type="entry name" value="Long-chain fatty acid transport protein 1"/>
    <property type="match status" value="1"/>
</dbReference>
<dbReference type="EMBL" id="JAPUFD010000013">
    <property type="protein sequence ID" value="MDI1491036.1"/>
    <property type="molecule type" value="Genomic_DNA"/>
</dbReference>
<evidence type="ECO:0000256" key="9">
    <source>
        <dbReference type="ARBA" id="ARBA00022692"/>
    </source>
</evidence>
<evidence type="ECO:0000256" key="18">
    <source>
        <dbReference type="ARBA" id="ARBA00068795"/>
    </source>
</evidence>
<comment type="similarity">
    <text evidence="4">Belongs to the ATP-dependent AMP-binding enzyme family.</text>
</comment>
<dbReference type="InterPro" id="IPR045851">
    <property type="entry name" value="AMP-bd_C_sf"/>
</dbReference>
<dbReference type="InterPro" id="IPR000873">
    <property type="entry name" value="AMP-dep_synth/lig_dom"/>
</dbReference>
<keyword evidence="23" id="KW-1185">Reference proteome</keyword>
<keyword evidence="12" id="KW-1133">Transmembrane helix</keyword>
<dbReference type="Pfam" id="PF00501">
    <property type="entry name" value="AMP-binding"/>
    <property type="match status" value="1"/>
</dbReference>
<dbReference type="GO" id="GO:0005778">
    <property type="term" value="C:peroxisomal membrane"/>
    <property type="evidence" value="ECO:0007669"/>
    <property type="project" value="UniProtKB-SubCell"/>
</dbReference>
<evidence type="ECO:0000256" key="4">
    <source>
        <dbReference type="ARBA" id="ARBA00006432"/>
    </source>
</evidence>
<evidence type="ECO:0000259" key="21">
    <source>
        <dbReference type="Pfam" id="PF13193"/>
    </source>
</evidence>
<dbReference type="SUPFAM" id="SSF56801">
    <property type="entry name" value="Acetyl-CoA synthetase-like"/>
    <property type="match status" value="1"/>
</dbReference>
<dbReference type="InterPro" id="IPR025110">
    <property type="entry name" value="AMP-bd_C"/>
</dbReference>
<dbReference type="FunFam" id="3.40.50.12780:FF:000019">
    <property type="entry name" value="Long-chain fatty acid transporter"/>
    <property type="match status" value="1"/>
</dbReference>
<keyword evidence="6" id="KW-1003">Cell membrane</keyword>
<proteinExistence type="inferred from homology"/>
<dbReference type="InterPro" id="IPR042099">
    <property type="entry name" value="ANL_N_sf"/>
</dbReference>
<dbReference type="GO" id="GO:0044539">
    <property type="term" value="P:long-chain fatty acid import into cell"/>
    <property type="evidence" value="ECO:0007669"/>
    <property type="project" value="TreeGrafter"/>
</dbReference>
<evidence type="ECO:0000256" key="5">
    <source>
        <dbReference type="ARBA" id="ARBA00022448"/>
    </source>
</evidence>
<keyword evidence="8" id="KW-0551">Lipid droplet</keyword>
<keyword evidence="15" id="KW-0576">Peroxisome</keyword>
<dbReference type="GO" id="GO:0005324">
    <property type="term" value="F:long-chain fatty acid transmembrane transporter activity"/>
    <property type="evidence" value="ECO:0007669"/>
    <property type="project" value="TreeGrafter"/>
</dbReference>
<keyword evidence="11" id="KW-0067">ATP-binding</keyword>
<evidence type="ECO:0000256" key="11">
    <source>
        <dbReference type="ARBA" id="ARBA00022840"/>
    </source>
</evidence>
<dbReference type="PANTHER" id="PTHR43107:SF15">
    <property type="entry name" value="FATTY ACID TRANSPORT PROTEIN 3, ISOFORM A"/>
    <property type="match status" value="1"/>
</dbReference>
<keyword evidence="10" id="KW-0547">Nucleotide-binding</keyword>
<evidence type="ECO:0000256" key="2">
    <source>
        <dbReference type="ARBA" id="ARBA00004585"/>
    </source>
</evidence>
<dbReference type="Gene3D" id="3.30.300.30">
    <property type="match status" value="1"/>
</dbReference>
<comment type="function">
    <text evidence="17">Acyl-CoA synthetase required for both the import of long chain fatty acids (LCFAs) (C14-C18) and the activation very long chain fatty acids (VLCFAs) (C20-C26) by esterification of the fatty acids into metabolically active CoA-thioesters for subsequent degradation or incorporation into phospholipids. The transport and fatty acyl-CoA synthetase activities are genetically separable and are thus independent activities. Esterifies VLCFAs in the peroxisome matrix. The VLCFAs are actively transported into peroxisomes by a PXA1-PXA2 heterodimeric transporter in the peroxisomal membrane.</text>
</comment>
<dbReference type="InterPro" id="IPR020845">
    <property type="entry name" value="AMP-binding_CS"/>
</dbReference>
<sequence>MAFPAALVASSILAGGAYLNAKLQLGYDYTLVRGFISTEAHIASRDSKGNPSYFYELENHALSKSRANHPFLMYQGQQWTYKETYDITLKYGTWFSETFGVHRRDVVAIDSMNCPQFIFIWLGLWSIGAKPAFINYNLTNEPLIHSVRTSCAKVLLVEEAVRTKWTGGEHETLASDPKRPVEIVVFNSSIEAQIMSTNGIRQPDSVRDGEKTTDMATLIYTSGTTGLPKAAIVSWAKVRRSGWFSVWWLGLKDTDRYYTCMPLYHSSAFLLCVITSLTKGSTAIIGRRFSTKTFWQDVRQHDATLIQYVGETCRYLLSAPPQIDPVSGENLDRKNKVRIAFGNGLRPDVWEKFKSRFGIDTIAEFYGSTEGPLALWNLSSNSLTSGAVGRTGFLTQLLPDRKFSLVQIDWSTESPWRDPSNNHFCKRVERGEPGELLMELDSNDPSAKFHGYFGNAKASQSKLLRDVFVKGDAFFRTGDVMSHDREGRWWFLDRMGDTYRWKSENVSTTEVSQVLGTHPRIGEANVYGVQLPHHDGRAGCAAIELNSSSLNEKEAGALMADISAHAVHRLPKYAVPQFIRLVQQMERTGNNKQTKATLRNGGVDPANLEAGESLWWLNNGMFVPFQEVEWKKLSGGQLKL</sequence>
<dbReference type="PANTHER" id="PTHR43107">
    <property type="entry name" value="LONG-CHAIN FATTY ACID TRANSPORT PROTEIN"/>
    <property type="match status" value="1"/>
</dbReference>
<evidence type="ECO:0000256" key="8">
    <source>
        <dbReference type="ARBA" id="ARBA00022677"/>
    </source>
</evidence>
<evidence type="ECO:0000256" key="1">
    <source>
        <dbReference type="ARBA" id="ARBA00004502"/>
    </source>
</evidence>
<dbReference type="Proteomes" id="UP001161017">
    <property type="component" value="Unassembled WGS sequence"/>
</dbReference>
<comment type="catalytic activity">
    <reaction evidence="16">
        <text>a very long-chain fatty acid + ATP + CoA = a very long-chain fatty acyl-CoA + AMP + diphosphate</text>
        <dbReference type="Rhea" id="RHEA:54536"/>
        <dbReference type="ChEBI" id="CHEBI:30616"/>
        <dbReference type="ChEBI" id="CHEBI:33019"/>
        <dbReference type="ChEBI" id="CHEBI:57287"/>
        <dbReference type="ChEBI" id="CHEBI:58950"/>
        <dbReference type="ChEBI" id="CHEBI:138261"/>
        <dbReference type="ChEBI" id="CHEBI:456215"/>
    </reaction>
</comment>
<feature type="domain" description="AMP-dependent synthetase/ligase" evidence="20">
    <location>
        <begin position="64"/>
        <end position="415"/>
    </location>
</feature>
<accession>A0AA43QTP8</accession>
<gene>
    <name evidence="22" type="primary">FAT1</name>
    <name evidence="22" type="ORF">OHK93_002241</name>
</gene>
<feature type="domain" description="AMP-binding enzyme C-terminal" evidence="21">
    <location>
        <begin position="510"/>
        <end position="592"/>
    </location>
</feature>
<dbReference type="PROSITE" id="PS00455">
    <property type="entry name" value="AMP_BINDING"/>
    <property type="match status" value="1"/>
</dbReference>
<dbReference type="AlphaFoldDB" id="A0AA43QTP8"/>
<evidence type="ECO:0000256" key="10">
    <source>
        <dbReference type="ARBA" id="ARBA00022741"/>
    </source>
</evidence>
<evidence type="ECO:0000256" key="15">
    <source>
        <dbReference type="ARBA" id="ARBA00023140"/>
    </source>
</evidence>
<reference evidence="22" key="1">
    <citation type="journal article" date="2023" name="Genome Biol. Evol.">
        <title>First Whole Genome Sequence and Flow Cytometry Genome Size Data for the Lichen-Forming Fungus Ramalina farinacea (Ascomycota).</title>
        <authorList>
            <person name="Llewellyn T."/>
            <person name="Mian S."/>
            <person name="Hill R."/>
            <person name="Leitch I.J."/>
            <person name="Gaya E."/>
        </authorList>
    </citation>
    <scope>NUCLEOTIDE SEQUENCE</scope>
    <source>
        <strain evidence="22">LIQ254RAFAR</strain>
    </source>
</reference>
<name>A0AA43QTP8_9LECA</name>
<evidence type="ECO:0000256" key="17">
    <source>
        <dbReference type="ARBA" id="ARBA00060276"/>
    </source>
</evidence>
<keyword evidence="5" id="KW-0813">Transport</keyword>
<dbReference type="Pfam" id="PF13193">
    <property type="entry name" value="AMP-binding_C"/>
    <property type="match status" value="1"/>
</dbReference>
<keyword evidence="14" id="KW-0472">Membrane</keyword>
<comment type="caution">
    <text evidence="22">The sequence shown here is derived from an EMBL/GenBank/DDBJ whole genome shotgun (WGS) entry which is preliminary data.</text>
</comment>
<evidence type="ECO:0000313" key="23">
    <source>
        <dbReference type="Proteomes" id="UP001161017"/>
    </source>
</evidence>
<evidence type="ECO:0000256" key="19">
    <source>
        <dbReference type="ARBA" id="ARBA00078285"/>
    </source>
</evidence>
<protein>
    <recommendedName>
        <fullName evidence="18">Very long-chain fatty acid transport protein</fullName>
    </recommendedName>
    <alternativeName>
        <fullName evidence="19">Very-long-chain acyl-CoA synthetase</fullName>
    </alternativeName>
</protein>
<evidence type="ECO:0000256" key="3">
    <source>
        <dbReference type="ARBA" id="ARBA00004651"/>
    </source>
</evidence>
<dbReference type="GO" id="GO:0009898">
    <property type="term" value="C:cytoplasmic side of plasma membrane"/>
    <property type="evidence" value="ECO:0007669"/>
    <property type="project" value="TreeGrafter"/>
</dbReference>
<keyword evidence="7" id="KW-0436">Ligase</keyword>
<dbReference type="GO" id="GO:0004467">
    <property type="term" value="F:long-chain fatty acid-CoA ligase activity"/>
    <property type="evidence" value="ECO:0007669"/>
    <property type="project" value="TreeGrafter"/>
</dbReference>
<comment type="subcellular location">
    <subcellularLocation>
        <location evidence="3">Cell membrane</location>
        <topology evidence="3">Multi-pass membrane protein</topology>
    </subcellularLocation>
    <subcellularLocation>
        <location evidence="1">Lipid droplet</location>
    </subcellularLocation>
    <subcellularLocation>
        <location evidence="2">Peroxisome membrane</location>
        <topology evidence="2">Multi-pass membrane protein</topology>
    </subcellularLocation>
</comment>
<evidence type="ECO:0000256" key="13">
    <source>
        <dbReference type="ARBA" id="ARBA00023055"/>
    </source>
</evidence>
<organism evidence="22 23">
    <name type="scientific">Ramalina farinacea</name>
    <dbReference type="NCBI Taxonomy" id="258253"/>
    <lineage>
        <taxon>Eukaryota</taxon>
        <taxon>Fungi</taxon>
        <taxon>Dikarya</taxon>
        <taxon>Ascomycota</taxon>
        <taxon>Pezizomycotina</taxon>
        <taxon>Lecanoromycetes</taxon>
        <taxon>OSLEUM clade</taxon>
        <taxon>Lecanoromycetidae</taxon>
        <taxon>Lecanorales</taxon>
        <taxon>Lecanorineae</taxon>
        <taxon>Ramalinaceae</taxon>
        <taxon>Ramalina</taxon>
    </lineage>
</organism>
<evidence type="ECO:0000313" key="22">
    <source>
        <dbReference type="EMBL" id="MDI1491036.1"/>
    </source>
</evidence>
<dbReference type="GO" id="GO:0005524">
    <property type="term" value="F:ATP binding"/>
    <property type="evidence" value="ECO:0007669"/>
    <property type="project" value="UniProtKB-KW"/>
</dbReference>
<evidence type="ECO:0000256" key="14">
    <source>
        <dbReference type="ARBA" id="ARBA00023136"/>
    </source>
</evidence>
<dbReference type="Gene3D" id="3.40.50.12780">
    <property type="entry name" value="N-terminal domain of ligase-like"/>
    <property type="match status" value="1"/>
</dbReference>
<keyword evidence="13" id="KW-0445">Lipid transport</keyword>
<evidence type="ECO:0000256" key="16">
    <source>
        <dbReference type="ARBA" id="ARBA00051585"/>
    </source>
</evidence>